<dbReference type="Proteomes" id="UP001054837">
    <property type="component" value="Unassembled WGS sequence"/>
</dbReference>
<dbReference type="AlphaFoldDB" id="A0AAV4RGA9"/>
<gene>
    <name evidence="1" type="ORF">CDAR_305151</name>
</gene>
<dbReference type="EMBL" id="BPLQ01006030">
    <property type="protein sequence ID" value="GIY19250.1"/>
    <property type="molecule type" value="Genomic_DNA"/>
</dbReference>
<accession>A0AAV4RGA9</accession>
<reference evidence="1 2" key="1">
    <citation type="submission" date="2021-06" db="EMBL/GenBank/DDBJ databases">
        <title>Caerostris darwini draft genome.</title>
        <authorList>
            <person name="Kono N."/>
            <person name="Arakawa K."/>
        </authorList>
    </citation>
    <scope>NUCLEOTIDE SEQUENCE [LARGE SCALE GENOMIC DNA]</scope>
</reference>
<proteinExistence type="predicted"/>
<name>A0AAV4RGA9_9ARAC</name>
<sequence>MRPAVIYNSQFIIHRKITQSVKSHPFLSETYWKASDEWPSVLNLLQDSISLSWSLASGILWSKRDKVRIHVLPSVIFRCLPKINTSALLYIYLFPKSMYKRMEKCGVLWSC</sequence>
<organism evidence="1 2">
    <name type="scientific">Caerostris darwini</name>
    <dbReference type="NCBI Taxonomy" id="1538125"/>
    <lineage>
        <taxon>Eukaryota</taxon>
        <taxon>Metazoa</taxon>
        <taxon>Ecdysozoa</taxon>
        <taxon>Arthropoda</taxon>
        <taxon>Chelicerata</taxon>
        <taxon>Arachnida</taxon>
        <taxon>Araneae</taxon>
        <taxon>Araneomorphae</taxon>
        <taxon>Entelegynae</taxon>
        <taxon>Araneoidea</taxon>
        <taxon>Araneidae</taxon>
        <taxon>Caerostris</taxon>
    </lineage>
</organism>
<comment type="caution">
    <text evidence="1">The sequence shown here is derived from an EMBL/GenBank/DDBJ whole genome shotgun (WGS) entry which is preliminary data.</text>
</comment>
<protein>
    <submittedName>
        <fullName evidence="1">Uncharacterized protein</fullName>
    </submittedName>
</protein>
<evidence type="ECO:0000313" key="2">
    <source>
        <dbReference type="Proteomes" id="UP001054837"/>
    </source>
</evidence>
<evidence type="ECO:0000313" key="1">
    <source>
        <dbReference type="EMBL" id="GIY19250.1"/>
    </source>
</evidence>
<keyword evidence="2" id="KW-1185">Reference proteome</keyword>